<dbReference type="Pfam" id="PF12728">
    <property type="entry name" value="HTH_17"/>
    <property type="match status" value="1"/>
</dbReference>
<evidence type="ECO:0000256" key="4">
    <source>
        <dbReference type="ARBA" id="ARBA00022747"/>
    </source>
</evidence>
<keyword evidence="2 9" id="KW-0489">Methyltransferase</keyword>
<dbReference type="GO" id="GO:0009007">
    <property type="term" value="F:site-specific DNA-methyltransferase (adenine-specific) activity"/>
    <property type="evidence" value="ECO:0007669"/>
    <property type="project" value="UniProtKB-EC"/>
</dbReference>
<dbReference type="GO" id="GO:0032259">
    <property type="term" value="P:methylation"/>
    <property type="evidence" value="ECO:0007669"/>
    <property type="project" value="UniProtKB-KW"/>
</dbReference>
<dbReference type="RefSeq" id="WP_015262237.1">
    <property type="nucleotide sequence ID" value="NC_019903.1"/>
</dbReference>
<keyword evidence="10" id="KW-1185">Reference proteome</keyword>
<dbReference type="eggNOG" id="COG0286">
    <property type="taxonomic scope" value="Bacteria"/>
</dbReference>
<dbReference type="eggNOG" id="COG0732">
    <property type="taxonomic scope" value="Bacteria"/>
</dbReference>
<comment type="catalytic activity">
    <reaction evidence="5">
        <text>a 2'-deoxyadenosine in DNA + S-adenosyl-L-methionine = an N(6)-methyl-2'-deoxyadenosine in DNA + S-adenosyl-L-homocysteine + H(+)</text>
        <dbReference type="Rhea" id="RHEA:15197"/>
        <dbReference type="Rhea" id="RHEA-COMP:12418"/>
        <dbReference type="Rhea" id="RHEA-COMP:12419"/>
        <dbReference type="ChEBI" id="CHEBI:15378"/>
        <dbReference type="ChEBI" id="CHEBI:57856"/>
        <dbReference type="ChEBI" id="CHEBI:59789"/>
        <dbReference type="ChEBI" id="CHEBI:90615"/>
        <dbReference type="ChEBI" id="CHEBI:90616"/>
        <dbReference type="EC" id="2.1.1.72"/>
    </reaction>
</comment>
<dbReference type="InterPro" id="IPR041657">
    <property type="entry name" value="HTH_17"/>
</dbReference>
<dbReference type="Gene3D" id="3.90.220.10">
    <property type="entry name" value="Adenine-n6-DNA-methyltransferase Taqi, Chain A, domain 2"/>
    <property type="match status" value="1"/>
</dbReference>
<reference evidence="10" key="1">
    <citation type="submission" date="2012-02" db="EMBL/GenBank/DDBJ databases">
        <title>Complete sequence of Desulfitobacterium dichloroeliminans LMG P-21439.</title>
        <authorList>
            <person name="Lucas S."/>
            <person name="Han J."/>
            <person name="Lapidus A."/>
            <person name="Cheng J.-F."/>
            <person name="Goodwin L."/>
            <person name="Pitluck S."/>
            <person name="Peters L."/>
            <person name="Ovchinnikova G."/>
            <person name="Teshima H."/>
            <person name="Detter J.C."/>
            <person name="Han C."/>
            <person name="Tapia R."/>
            <person name="Land M."/>
            <person name="Hauser L."/>
            <person name="Kyrpides N."/>
            <person name="Ivanova N."/>
            <person name="Pagani I."/>
            <person name="Kruse T."/>
            <person name="de Vos W.M."/>
            <person name="Boon N."/>
            <person name="Smidt H."/>
            <person name="Woyke T."/>
        </authorList>
    </citation>
    <scope>NUCLEOTIDE SEQUENCE [LARGE SCALE GENOMIC DNA]</scope>
    <source>
        <strain evidence="10">LMG P-21439 / DCA1</strain>
    </source>
</reference>
<evidence type="ECO:0000259" key="8">
    <source>
        <dbReference type="Pfam" id="PF12950"/>
    </source>
</evidence>
<dbReference type="InterPro" id="IPR050953">
    <property type="entry name" value="N4_N6_ade-DNA_methylase"/>
</dbReference>
<accession>L0F7S2</accession>
<evidence type="ECO:0000256" key="2">
    <source>
        <dbReference type="ARBA" id="ARBA00022603"/>
    </source>
</evidence>
<dbReference type="InterPro" id="IPR002052">
    <property type="entry name" value="DNA_methylase_N6_adenine_CS"/>
</dbReference>
<evidence type="ECO:0000313" key="9">
    <source>
        <dbReference type="EMBL" id="AGA69247.1"/>
    </source>
</evidence>
<name>L0F7S2_DESDL</name>
<feature type="domain" description="DNA methylase adenine-specific" evidence="6">
    <location>
        <begin position="202"/>
        <end position="441"/>
    </location>
</feature>
<dbReference type="STRING" id="871963.Desdi_1791"/>
<dbReference type="EMBL" id="CP003344">
    <property type="protein sequence ID" value="AGA69247.1"/>
    <property type="molecule type" value="Genomic_DNA"/>
</dbReference>
<keyword evidence="4" id="KW-0680">Restriction system</keyword>
<dbReference type="AlphaFoldDB" id="L0F7S2"/>
<dbReference type="InterPro" id="IPR003356">
    <property type="entry name" value="DNA_methylase_A-5"/>
</dbReference>
<feature type="domain" description="TaqI-like C-terminal specificity" evidence="8">
    <location>
        <begin position="507"/>
        <end position="619"/>
    </location>
</feature>
<dbReference type="CDD" id="cd02440">
    <property type="entry name" value="AdoMet_MTases"/>
    <property type="match status" value="1"/>
</dbReference>
<dbReference type="GO" id="GO:0009307">
    <property type="term" value="P:DNA restriction-modification system"/>
    <property type="evidence" value="ECO:0007669"/>
    <property type="project" value="UniProtKB-KW"/>
</dbReference>
<sequence>MDRSSFKSKAEYMNIDDVCAYLSISKATAKNWIRSNKLKPIEGYGQKSFFLRGEVAALLKQIKSGALPNLKTRRNKAFVSGAVIPKNYLQNKLGIDIVENIIAQTHAIDLPEDYARVILAEYALKLLNSRNMGMRESAKRGDLFSKNPENCILPLYLQDRQVAGCYYSLISDLLEGIKDLEIKISRLSPTLCFPLTYIDGQDVLGLLYMSLQNIGARKTQGVYYTPSTVVRDAVDQLMPELNKNSKLLDPCCGTGNFLIYAHKCMKELEGLYGYDIDPLSVSLTRINMALATKTDNIELLYRNFICQNALLRESQSEFDVIIGNPPWGFNYNLEEQKTLREVYCSAHTKTVESFCVFTEFALKNVIDGGKVAFVLPQSLLNVKIHQPLRDYLWRNAKIKRIRYWDDVFDGVQCPAITLTLEKDQEELGIKGMEVVTNYSAFNINSERVLAQANWNFNLTDEEYTLLQKIESADKIIQLKDKADFALGIVTGDNKKFLSNIRDEFSEPIYRGSDVFKYKCRPAKNFLRFEPSAYQQIAPINLYRAKEKLIYRFIGGKLIFAYDSTQTLTLNSANIMIPKIEDVSVKYILAVLNSRVVQYYFNKRFNTLKILRSQIEDLPIPILAREQQFNIVQKVDGILAGDDPDRVHDLYEAIDVEVKELFGIADSEYESIKRELIRRV</sequence>
<dbReference type="InterPro" id="IPR029063">
    <property type="entry name" value="SAM-dependent_MTases_sf"/>
</dbReference>
<dbReference type="HOGENOM" id="CLU_029705_0_0_9"/>
<dbReference type="PRINTS" id="PR00507">
    <property type="entry name" value="N12N6MTFRASE"/>
</dbReference>
<dbReference type="EC" id="2.1.1.72" evidence="1"/>
<evidence type="ECO:0000256" key="1">
    <source>
        <dbReference type="ARBA" id="ARBA00011900"/>
    </source>
</evidence>
<dbReference type="GO" id="GO:0008170">
    <property type="term" value="F:N-methyltransferase activity"/>
    <property type="evidence" value="ECO:0007669"/>
    <property type="project" value="InterPro"/>
</dbReference>
<dbReference type="InterPro" id="IPR023135">
    <property type="entry name" value="N6_DNA_MeTrfase_TaqI_C"/>
</dbReference>
<dbReference type="PANTHER" id="PTHR33841:SF1">
    <property type="entry name" value="DNA METHYLTRANSFERASE A"/>
    <property type="match status" value="1"/>
</dbReference>
<dbReference type="InterPro" id="IPR025931">
    <property type="entry name" value="TaqI_C"/>
</dbReference>
<dbReference type="PROSITE" id="PS00092">
    <property type="entry name" value="N6_MTASE"/>
    <property type="match status" value="1"/>
</dbReference>
<organism evidence="9 10">
    <name type="scientific">Desulfitobacterium dichloroeliminans (strain LMG P-21439 / DCA1)</name>
    <dbReference type="NCBI Taxonomy" id="871963"/>
    <lineage>
        <taxon>Bacteria</taxon>
        <taxon>Bacillati</taxon>
        <taxon>Bacillota</taxon>
        <taxon>Clostridia</taxon>
        <taxon>Eubacteriales</taxon>
        <taxon>Desulfitobacteriaceae</taxon>
        <taxon>Desulfitobacterium</taxon>
    </lineage>
</organism>
<dbReference type="KEGG" id="ddl:Desdi_1791"/>
<proteinExistence type="predicted"/>
<keyword evidence="3 9" id="KW-0808">Transferase</keyword>
<gene>
    <name evidence="9" type="ordered locus">Desdi_1791</name>
</gene>
<evidence type="ECO:0000256" key="3">
    <source>
        <dbReference type="ARBA" id="ARBA00022679"/>
    </source>
</evidence>
<dbReference type="Pfam" id="PF02384">
    <property type="entry name" value="N6_Mtase"/>
    <property type="match status" value="1"/>
</dbReference>
<dbReference type="Gene3D" id="3.40.50.150">
    <property type="entry name" value="Vaccinia Virus protein VP39"/>
    <property type="match status" value="1"/>
</dbReference>
<protein>
    <recommendedName>
        <fullName evidence="1">site-specific DNA-methyltransferase (adenine-specific)</fullName>
        <ecNumber evidence="1">2.1.1.72</ecNumber>
    </recommendedName>
</protein>
<evidence type="ECO:0000259" key="6">
    <source>
        <dbReference type="Pfam" id="PF02384"/>
    </source>
</evidence>
<evidence type="ECO:0000313" key="10">
    <source>
        <dbReference type="Proteomes" id="UP000010797"/>
    </source>
</evidence>
<dbReference type="Pfam" id="PF12950">
    <property type="entry name" value="TaqI_C"/>
    <property type="match status" value="1"/>
</dbReference>
<dbReference type="PANTHER" id="PTHR33841">
    <property type="entry name" value="DNA METHYLTRANSFERASE YEEA-RELATED"/>
    <property type="match status" value="1"/>
</dbReference>
<evidence type="ECO:0000259" key="7">
    <source>
        <dbReference type="Pfam" id="PF12728"/>
    </source>
</evidence>
<feature type="domain" description="Helix-turn-helix" evidence="7">
    <location>
        <begin position="12"/>
        <end position="61"/>
    </location>
</feature>
<dbReference type="Proteomes" id="UP000010797">
    <property type="component" value="Chromosome"/>
</dbReference>
<evidence type="ECO:0000256" key="5">
    <source>
        <dbReference type="ARBA" id="ARBA00047942"/>
    </source>
</evidence>
<dbReference type="REBASE" id="58020">
    <property type="entry name" value="M.Ddi21439ORF1791P"/>
</dbReference>
<dbReference type="SUPFAM" id="SSF53335">
    <property type="entry name" value="S-adenosyl-L-methionine-dependent methyltransferases"/>
    <property type="match status" value="1"/>
</dbReference>
<dbReference type="GO" id="GO:0003677">
    <property type="term" value="F:DNA binding"/>
    <property type="evidence" value="ECO:0007669"/>
    <property type="project" value="InterPro"/>
</dbReference>